<dbReference type="EMBL" id="PGTS01000002">
    <property type="protein sequence ID" value="PKR50849.1"/>
    <property type="molecule type" value="Genomic_DNA"/>
</dbReference>
<evidence type="ECO:0000313" key="2">
    <source>
        <dbReference type="EMBL" id="PKR50849.1"/>
    </source>
</evidence>
<name>A0ABX4R9M7_9PROT</name>
<protein>
    <submittedName>
        <fullName evidence="2">Uncharacterized protein</fullName>
    </submittedName>
</protein>
<organism evidence="2 3">
    <name type="scientific">Thalassospira povalilytica</name>
    <dbReference type="NCBI Taxonomy" id="732237"/>
    <lineage>
        <taxon>Bacteria</taxon>
        <taxon>Pseudomonadati</taxon>
        <taxon>Pseudomonadota</taxon>
        <taxon>Alphaproteobacteria</taxon>
        <taxon>Rhodospirillales</taxon>
        <taxon>Thalassospiraceae</taxon>
        <taxon>Thalassospira</taxon>
    </lineage>
</organism>
<dbReference type="Proteomes" id="UP000233365">
    <property type="component" value="Unassembled WGS sequence"/>
</dbReference>
<proteinExistence type="predicted"/>
<evidence type="ECO:0000313" key="3">
    <source>
        <dbReference type="Proteomes" id="UP000233365"/>
    </source>
</evidence>
<evidence type="ECO:0000256" key="1">
    <source>
        <dbReference type="SAM" id="MobiDB-lite"/>
    </source>
</evidence>
<gene>
    <name evidence="2" type="ORF">CU041_04605</name>
</gene>
<feature type="region of interest" description="Disordered" evidence="1">
    <location>
        <begin position="45"/>
        <end position="65"/>
    </location>
</feature>
<keyword evidence="3" id="KW-1185">Reference proteome</keyword>
<accession>A0ABX4R9M7</accession>
<reference evidence="2 3" key="1">
    <citation type="submission" date="2017-11" db="EMBL/GenBank/DDBJ databases">
        <title>Biodiversity and function of Thalassospira species in the particle-attached aromatic-hydrocarbon-degrading consortia from the surface seawater of the China South Sea.</title>
        <authorList>
            <person name="Dong C."/>
            <person name="Liu R."/>
            <person name="Shao Z."/>
        </authorList>
    </citation>
    <scope>NUCLEOTIDE SEQUENCE [LARGE SCALE GENOMIC DNA]</scope>
    <source>
        <strain evidence="2 3">139Z-12</strain>
    </source>
</reference>
<sequence length="65" mass="6955">MCPASATGTGCCAYSFAVLCRPAQFDFSQLSVKCGTAAMPNPCHRHKSPMTDEPKETVLFGGQDR</sequence>
<comment type="caution">
    <text evidence="2">The sequence shown here is derived from an EMBL/GenBank/DDBJ whole genome shotgun (WGS) entry which is preliminary data.</text>
</comment>